<evidence type="ECO:0000313" key="1">
    <source>
        <dbReference type="EMBL" id="MPL77416.1"/>
    </source>
</evidence>
<protein>
    <submittedName>
        <fullName evidence="1">Uncharacterized protein</fullName>
    </submittedName>
</protein>
<organism evidence="1">
    <name type="scientific">bioreactor metagenome</name>
    <dbReference type="NCBI Taxonomy" id="1076179"/>
    <lineage>
        <taxon>unclassified sequences</taxon>
        <taxon>metagenomes</taxon>
        <taxon>ecological metagenomes</taxon>
    </lineage>
</organism>
<accession>A0A644UEJ9</accession>
<dbReference type="InterPro" id="IPR046720">
    <property type="entry name" value="DUF6612"/>
</dbReference>
<gene>
    <name evidence="1" type="ORF">SDC9_23272</name>
</gene>
<comment type="caution">
    <text evidence="1">The sequence shown here is derived from an EMBL/GenBank/DDBJ whole genome shotgun (WGS) entry which is preliminary data.</text>
</comment>
<dbReference type="AlphaFoldDB" id="A0A644UEJ9"/>
<proteinExistence type="predicted"/>
<dbReference type="EMBL" id="VSSQ01000106">
    <property type="protein sequence ID" value="MPL77416.1"/>
    <property type="molecule type" value="Genomic_DNA"/>
</dbReference>
<dbReference type="Pfam" id="PF20316">
    <property type="entry name" value="DUF6612"/>
    <property type="match status" value="1"/>
</dbReference>
<sequence>MTAWIAKDTAFVVKMDMSMDVVTEGQTMSLVMSTSIDNINQPVTITLPPDAVNAIQLG</sequence>
<name>A0A644UEJ9_9ZZZZ</name>
<reference evidence="1" key="1">
    <citation type="submission" date="2019-08" db="EMBL/GenBank/DDBJ databases">
        <authorList>
            <person name="Kucharzyk K."/>
            <person name="Murdoch R.W."/>
            <person name="Higgins S."/>
            <person name="Loffler F."/>
        </authorList>
    </citation>
    <scope>NUCLEOTIDE SEQUENCE</scope>
</reference>